<evidence type="ECO:0000256" key="7">
    <source>
        <dbReference type="ARBA" id="ARBA00022786"/>
    </source>
</evidence>
<protein>
    <recommendedName>
        <fullName evidence="4">Anaphase-promoting complex subunit 13</fullName>
    </recommendedName>
    <alternativeName>
        <fullName evidence="10">Cyclosome subunit 13</fullName>
    </alternativeName>
</protein>
<evidence type="ECO:0000256" key="5">
    <source>
        <dbReference type="ARBA" id="ARBA00022618"/>
    </source>
</evidence>
<dbReference type="GO" id="GO:0070979">
    <property type="term" value="P:protein K11-linked ubiquitination"/>
    <property type="evidence" value="ECO:0007669"/>
    <property type="project" value="TreeGrafter"/>
</dbReference>
<dbReference type="Proteomes" id="UP001152795">
    <property type="component" value="Unassembled WGS sequence"/>
</dbReference>
<comment type="caution">
    <text evidence="12">The sequence shown here is derived from an EMBL/GenBank/DDBJ whole genome shotgun (WGS) entry which is preliminary data.</text>
</comment>
<dbReference type="GO" id="GO:0005680">
    <property type="term" value="C:anaphase-promoting complex"/>
    <property type="evidence" value="ECO:0007669"/>
    <property type="project" value="InterPro"/>
</dbReference>
<dbReference type="EMBL" id="CACRXK020001720">
    <property type="protein sequence ID" value="CAB3990746.1"/>
    <property type="molecule type" value="Genomic_DNA"/>
</dbReference>
<comment type="subcellular location">
    <subcellularLocation>
        <location evidence="1">Nucleus</location>
    </subcellularLocation>
</comment>
<gene>
    <name evidence="12" type="ORF">PACLA_8A045730</name>
</gene>
<keyword evidence="9" id="KW-0131">Cell cycle</keyword>
<evidence type="ECO:0000313" key="12">
    <source>
        <dbReference type="EMBL" id="CAB3990746.1"/>
    </source>
</evidence>
<dbReference type="InterPro" id="IPR008401">
    <property type="entry name" value="Apc13"/>
</dbReference>
<evidence type="ECO:0000256" key="3">
    <source>
        <dbReference type="ARBA" id="ARBA00006940"/>
    </source>
</evidence>
<accession>A0A6S7GMS0</accession>
<evidence type="ECO:0000313" key="13">
    <source>
        <dbReference type="Proteomes" id="UP001152795"/>
    </source>
</evidence>
<comment type="similarity">
    <text evidence="3">Belongs to the APC13 family.</text>
</comment>
<evidence type="ECO:0000256" key="1">
    <source>
        <dbReference type="ARBA" id="ARBA00004123"/>
    </source>
</evidence>
<reference evidence="12" key="1">
    <citation type="submission" date="2020-04" db="EMBL/GenBank/DDBJ databases">
        <authorList>
            <person name="Alioto T."/>
            <person name="Alioto T."/>
            <person name="Gomez Garrido J."/>
        </authorList>
    </citation>
    <scope>NUCLEOTIDE SEQUENCE</scope>
    <source>
        <strain evidence="12">A484AB</strain>
    </source>
</reference>
<comment type="function">
    <text evidence="11">Component of the anaphase promoting complex/cyclosome (APC/C), a cell cycle-regulated E3 ubiquitin ligase that controls progression through mitosis and the G1 phase of the cell cycle. The APC/C complex acts by mediating ubiquitination and subsequent degradation of target proteins: it mainly mediates the formation of 'Lys-11'-linked polyubiquitin chains and, to a lower extent, the formation of 'Lys-48'- and 'Lys-63'-linked polyubiquitin chains. The APC/C complex catalyzes assembly of branched 'Lys-11'-/'Lys-48'-linked branched ubiquitin chains on target proteins.</text>
</comment>
<evidence type="ECO:0000256" key="11">
    <source>
        <dbReference type="ARBA" id="ARBA00045696"/>
    </source>
</evidence>
<evidence type="ECO:0000256" key="4">
    <source>
        <dbReference type="ARBA" id="ARBA00013935"/>
    </source>
</evidence>
<dbReference type="Pfam" id="PF05839">
    <property type="entry name" value="Apc13p"/>
    <property type="match status" value="1"/>
</dbReference>
<name>A0A6S7GMS0_PARCT</name>
<evidence type="ECO:0000256" key="6">
    <source>
        <dbReference type="ARBA" id="ARBA00022776"/>
    </source>
</evidence>
<sequence>MSKDSELSYATMETCVIDIVDDQWRKDQLPFDDILIPERELPPSDDTDNIDISETMREQDEKWMDLGLQNLQESPRHN</sequence>
<keyword evidence="6" id="KW-0498">Mitosis</keyword>
<keyword evidence="8" id="KW-0539">Nucleus</keyword>
<organism evidence="12 13">
    <name type="scientific">Paramuricea clavata</name>
    <name type="common">Red gorgonian</name>
    <name type="synonym">Violescent sea-whip</name>
    <dbReference type="NCBI Taxonomy" id="317549"/>
    <lineage>
        <taxon>Eukaryota</taxon>
        <taxon>Metazoa</taxon>
        <taxon>Cnidaria</taxon>
        <taxon>Anthozoa</taxon>
        <taxon>Octocorallia</taxon>
        <taxon>Malacalcyonacea</taxon>
        <taxon>Plexauridae</taxon>
        <taxon>Paramuricea</taxon>
    </lineage>
</organism>
<proteinExistence type="inferred from homology"/>
<keyword evidence="7" id="KW-0833">Ubl conjugation pathway</keyword>
<dbReference type="GO" id="GO:0051301">
    <property type="term" value="P:cell division"/>
    <property type="evidence" value="ECO:0007669"/>
    <property type="project" value="UniProtKB-KW"/>
</dbReference>
<dbReference type="AlphaFoldDB" id="A0A6S7GMS0"/>
<evidence type="ECO:0000256" key="9">
    <source>
        <dbReference type="ARBA" id="ARBA00023306"/>
    </source>
</evidence>
<comment type="pathway">
    <text evidence="2">Protein modification; protein ubiquitination.</text>
</comment>
<dbReference type="PANTHER" id="PTHR28672">
    <property type="entry name" value="ANAPHASE-PROMOTING COMPLEX SUBUNIT 13"/>
    <property type="match status" value="1"/>
</dbReference>
<evidence type="ECO:0000256" key="10">
    <source>
        <dbReference type="ARBA" id="ARBA00031338"/>
    </source>
</evidence>
<evidence type="ECO:0000256" key="2">
    <source>
        <dbReference type="ARBA" id="ARBA00004906"/>
    </source>
</evidence>
<dbReference type="PANTHER" id="PTHR28672:SF1">
    <property type="entry name" value="ANAPHASE-PROMOTING COMPLEX SUBUNIT 13"/>
    <property type="match status" value="1"/>
</dbReference>
<keyword evidence="13" id="KW-1185">Reference proteome</keyword>
<dbReference type="OrthoDB" id="25675at2759"/>
<keyword evidence="5" id="KW-0132">Cell division</keyword>
<evidence type="ECO:0000256" key="8">
    <source>
        <dbReference type="ARBA" id="ARBA00023242"/>
    </source>
</evidence>